<dbReference type="AlphaFoldDB" id="A0A0D1LM84"/>
<accession>A0A0D1LM84</accession>
<dbReference type="EC" id="3.1.30.-" evidence="3"/>
<dbReference type="RefSeq" id="WP_043712029.1">
    <property type="nucleotide sequence ID" value="NZ_JALOCT010000001.1"/>
</dbReference>
<reference evidence="3 4" key="1">
    <citation type="journal article" date="2015" name="Microbiology (Mosc.)">
        <title>Genomics of the Weissella cibaria species with an examination of its metabolic traits.</title>
        <authorList>
            <person name="Lynch K.M."/>
            <person name="Lucid A."/>
            <person name="Arendt E.K."/>
            <person name="Sleator R.D."/>
            <person name="Lucey B."/>
            <person name="Coffey A."/>
        </authorList>
    </citation>
    <scope>NUCLEOTIDE SEQUENCE [LARGE SCALE GENOMIC DNA]</scope>
    <source>
        <strain evidence="3 4">MG1</strain>
    </source>
</reference>
<dbReference type="Gene3D" id="3.40.570.10">
    <property type="entry name" value="Extracellular Endonuclease, subunit A"/>
    <property type="match status" value="1"/>
</dbReference>
<evidence type="ECO:0000256" key="1">
    <source>
        <dbReference type="SAM" id="Phobius"/>
    </source>
</evidence>
<dbReference type="Proteomes" id="UP000032287">
    <property type="component" value="Unassembled WGS sequence"/>
</dbReference>
<comment type="caution">
    <text evidence="3">The sequence shown here is derived from an EMBL/GenBank/DDBJ whole genome shotgun (WGS) entry which is preliminary data.</text>
</comment>
<sequence length="260" mass="29566">MSIHHLTNLRRLVITGSIVAAGVVFYNRAVIVEHVFGQADNYQTAPELKDKIDQTEQQQLASLSYAGQQTQTVNNDQPEFTKEELKSGQKAGQKLSHLDLLGRPQTANAMLNKSLMPTQKREALTVKTPGYKVYRFSDNGRPNYLYNRSHLIGFQLTGLNNERRNLITGTVSMNATHTSDNQKSMEDYENQIAHYLRAGESHYVRYRVTPLYRNFERVPRGVQMEAASITDATVRFNVYVFNAQPGWQLNYYTGTAIQTN</sequence>
<organism evidence="3 4">
    <name type="scientific">Weissella cibaria</name>
    <dbReference type="NCBI Taxonomy" id="137591"/>
    <lineage>
        <taxon>Bacteria</taxon>
        <taxon>Bacillati</taxon>
        <taxon>Bacillota</taxon>
        <taxon>Bacilli</taxon>
        <taxon>Lactobacillales</taxon>
        <taxon>Lactobacillaceae</taxon>
        <taxon>Weissella</taxon>
    </lineage>
</organism>
<dbReference type="InterPro" id="IPR044929">
    <property type="entry name" value="DNA/RNA_non-sp_Endonuclease_sf"/>
</dbReference>
<dbReference type="PATRIC" id="fig|137591.25.peg.1806"/>
<evidence type="ECO:0000313" key="4">
    <source>
        <dbReference type="Proteomes" id="UP000032287"/>
    </source>
</evidence>
<keyword evidence="4" id="KW-1185">Reference proteome</keyword>
<keyword evidence="3" id="KW-0378">Hydrolase</keyword>
<gene>
    <name evidence="3" type="primary">endA_1</name>
    <name evidence="3" type="ORF">QX99_01834</name>
</gene>
<dbReference type="InterPro" id="IPR044927">
    <property type="entry name" value="Endonuclea_NS_2"/>
</dbReference>
<evidence type="ECO:0000259" key="2">
    <source>
        <dbReference type="Pfam" id="PF13930"/>
    </source>
</evidence>
<dbReference type="GO" id="GO:0016787">
    <property type="term" value="F:hydrolase activity"/>
    <property type="evidence" value="ECO:0007669"/>
    <property type="project" value="UniProtKB-KW"/>
</dbReference>
<protein>
    <submittedName>
        <fullName evidence="3">EndA_1 protein</fullName>
        <ecNumber evidence="3">3.1.30.-</ecNumber>
    </submittedName>
</protein>
<dbReference type="EMBL" id="JWHU01000034">
    <property type="protein sequence ID" value="KIU19812.1"/>
    <property type="molecule type" value="Genomic_DNA"/>
</dbReference>
<keyword evidence="1" id="KW-0812">Transmembrane</keyword>
<feature type="domain" description="Type VII secretion system protein EssD-like" evidence="2">
    <location>
        <begin position="91"/>
        <end position="227"/>
    </location>
</feature>
<name>A0A0D1LM84_9LACO</name>
<evidence type="ECO:0000313" key="3">
    <source>
        <dbReference type="EMBL" id="KIU19812.1"/>
    </source>
</evidence>
<dbReference type="Pfam" id="PF13930">
    <property type="entry name" value="Endonuclea_NS_2"/>
    <property type="match status" value="1"/>
</dbReference>
<keyword evidence="1" id="KW-0472">Membrane</keyword>
<keyword evidence="1" id="KW-1133">Transmembrane helix</keyword>
<feature type="transmembrane region" description="Helical" evidence="1">
    <location>
        <begin position="12"/>
        <end position="31"/>
    </location>
</feature>
<proteinExistence type="predicted"/>